<dbReference type="OrthoDB" id="7425392at2"/>
<dbReference type="InterPro" id="IPR001789">
    <property type="entry name" value="Sig_transdc_resp-reg_receiver"/>
</dbReference>
<comment type="subcellular location">
    <subcellularLocation>
        <location evidence="1">Cytoplasm</location>
    </subcellularLocation>
</comment>
<keyword evidence="2" id="KW-0963">Cytoplasm</keyword>
<feature type="domain" description="OmpR/PhoB-type" evidence="12">
    <location>
        <begin position="139"/>
        <end position="239"/>
    </location>
</feature>
<dbReference type="GO" id="GO:0006355">
    <property type="term" value="P:regulation of DNA-templated transcription"/>
    <property type="evidence" value="ECO:0007669"/>
    <property type="project" value="InterPro"/>
</dbReference>
<dbReference type="PROSITE" id="PS51755">
    <property type="entry name" value="OMPR_PHOB"/>
    <property type="match status" value="1"/>
</dbReference>
<keyword evidence="6 10" id="KW-0238">DNA-binding</keyword>
<keyword evidence="3 9" id="KW-0597">Phosphoprotein</keyword>
<evidence type="ECO:0000259" key="11">
    <source>
        <dbReference type="PROSITE" id="PS50110"/>
    </source>
</evidence>
<evidence type="ECO:0000256" key="1">
    <source>
        <dbReference type="ARBA" id="ARBA00004496"/>
    </source>
</evidence>
<feature type="modified residue" description="4-aspartylphosphate" evidence="9">
    <location>
        <position position="60"/>
    </location>
</feature>
<dbReference type="InterPro" id="IPR016032">
    <property type="entry name" value="Sig_transdc_resp-reg_C-effctor"/>
</dbReference>
<keyword evidence="14" id="KW-1185">Reference proteome</keyword>
<dbReference type="InterPro" id="IPR001867">
    <property type="entry name" value="OmpR/PhoB-type_DNA-bd"/>
</dbReference>
<dbReference type="InterPro" id="IPR011006">
    <property type="entry name" value="CheY-like_superfamily"/>
</dbReference>
<dbReference type="InterPro" id="IPR039420">
    <property type="entry name" value="WalR-like"/>
</dbReference>
<proteinExistence type="predicted"/>
<dbReference type="RefSeq" id="WP_119592574.1">
    <property type="nucleotide sequence ID" value="NZ_QXFM01000073.1"/>
</dbReference>
<dbReference type="EMBL" id="QXFM01000073">
    <property type="protein sequence ID" value="RIV88150.1"/>
    <property type="molecule type" value="Genomic_DNA"/>
</dbReference>
<evidence type="ECO:0000256" key="2">
    <source>
        <dbReference type="ARBA" id="ARBA00022490"/>
    </source>
</evidence>
<evidence type="ECO:0000256" key="3">
    <source>
        <dbReference type="ARBA" id="ARBA00022553"/>
    </source>
</evidence>
<dbReference type="PANTHER" id="PTHR48111:SF4">
    <property type="entry name" value="DNA-BINDING DUAL TRANSCRIPTIONAL REGULATOR OMPR"/>
    <property type="match status" value="1"/>
</dbReference>
<protein>
    <recommendedName>
        <fullName evidence="8">Regulatory protein VirG</fullName>
    </recommendedName>
</protein>
<evidence type="ECO:0000313" key="14">
    <source>
        <dbReference type="Proteomes" id="UP000265366"/>
    </source>
</evidence>
<gene>
    <name evidence="13" type="ORF">D2V17_08155</name>
</gene>
<dbReference type="GO" id="GO:0005829">
    <property type="term" value="C:cytosol"/>
    <property type="evidence" value="ECO:0007669"/>
    <property type="project" value="TreeGrafter"/>
</dbReference>
<evidence type="ECO:0000256" key="9">
    <source>
        <dbReference type="PROSITE-ProRule" id="PRU00169"/>
    </source>
</evidence>
<comment type="caution">
    <text evidence="13">The sequence shown here is derived from an EMBL/GenBank/DDBJ whole genome shotgun (WGS) entry which is preliminary data.</text>
</comment>
<dbReference type="AlphaFoldDB" id="A0A3A1P6C7"/>
<dbReference type="GO" id="GO:0000976">
    <property type="term" value="F:transcription cis-regulatory region binding"/>
    <property type="evidence" value="ECO:0007669"/>
    <property type="project" value="TreeGrafter"/>
</dbReference>
<dbReference type="GO" id="GO:0032993">
    <property type="term" value="C:protein-DNA complex"/>
    <property type="evidence" value="ECO:0007669"/>
    <property type="project" value="TreeGrafter"/>
</dbReference>
<keyword evidence="5" id="KW-0805">Transcription regulation</keyword>
<evidence type="ECO:0000259" key="12">
    <source>
        <dbReference type="PROSITE" id="PS51755"/>
    </source>
</evidence>
<dbReference type="PROSITE" id="PS50110">
    <property type="entry name" value="RESPONSE_REGULATORY"/>
    <property type="match status" value="1"/>
</dbReference>
<keyword evidence="7" id="KW-0804">Transcription</keyword>
<feature type="DNA-binding region" description="OmpR/PhoB-type" evidence="10">
    <location>
        <begin position="139"/>
        <end position="239"/>
    </location>
</feature>
<feature type="domain" description="Response regulatory" evidence="11">
    <location>
        <begin position="9"/>
        <end position="124"/>
    </location>
</feature>
<evidence type="ECO:0000256" key="4">
    <source>
        <dbReference type="ARBA" id="ARBA00023012"/>
    </source>
</evidence>
<dbReference type="CDD" id="cd00383">
    <property type="entry name" value="trans_reg_C"/>
    <property type="match status" value="1"/>
</dbReference>
<dbReference type="GO" id="GO:0000156">
    <property type="term" value="F:phosphorelay response regulator activity"/>
    <property type="evidence" value="ECO:0007669"/>
    <property type="project" value="TreeGrafter"/>
</dbReference>
<dbReference type="FunFam" id="1.10.10.10:FF:000099">
    <property type="entry name" value="Two-component system response regulator TorR"/>
    <property type="match status" value="1"/>
</dbReference>
<reference evidence="13 14" key="1">
    <citation type="submission" date="2018-08" db="EMBL/GenBank/DDBJ databases">
        <title>Erythrobacter zhengii sp.nov., a bacterium isolated from deep-sea sediment.</title>
        <authorList>
            <person name="Fang C."/>
            <person name="Wu Y.-H."/>
            <person name="Sun C."/>
            <person name="Wang H."/>
            <person name="Cheng H."/>
            <person name="Meng F.-X."/>
            <person name="Wang C.-S."/>
            <person name="Xu X.-W."/>
        </authorList>
    </citation>
    <scope>NUCLEOTIDE SEQUENCE [LARGE SCALE GENOMIC DNA]</scope>
    <source>
        <strain evidence="13 14">CCTCC AB 2015396</strain>
    </source>
</reference>
<organism evidence="13 14">
    <name type="scientific">Aurantiacibacter xanthus</name>
    <dbReference type="NCBI Taxonomy" id="1784712"/>
    <lineage>
        <taxon>Bacteria</taxon>
        <taxon>Pseudomonadati</taxon>
        <taxon>Pseudomonadota</taxon>
        <taxon>Alphaproteobacteria</taxon>
        <taxon>Sphingomonadales</taxon>
        <taxon>Erythrobacteraceae</taxon>
        <taxon>Aurantiacibacter</taxon>
    </lineage>
</organism>
<evidence type="ECO:0000256" key="10">
    <source>
        <dbReference type="PROSITE-ProRule" id="PRU01091"/>
    </source>
</evidence>
<dbReference type="Proteomes" id="UP000265366">
    <property type="component" value="Unassembled WGS sequence"/>
</dbReference>
<dbReference type="SUPFAM" id="SSF52172">
    <property type="entry name" value="CheY-like"/>
    <property type="match status" value="1"/>
</dbReference>
<dbReference type="PANTHER" id="PTHR48111">
    <property type="entry name" value="REGULATOR OF RPOS"/>
    <property type="match status" value="1"/>
</dbReference>
<evidence type="ECO:0000256" key="5">
    <source>
        <dbReference type="ARBA" id="ARBA00023015"/>
    </source>
</evidence>
<accession>A0A3A1P6C7</accession>
<dbReference type="InterPro" id="IPR036388">
    <property type="entry name" value="WH-like_DNA-bd_sf"/>
</dbReference>
<dbReference type="Gene3D" id="6.10.250.690">
    <property type="match status" value="1"/>
</dbReference>
<dbReference type="SMART" id="SM00448">
    <property type="entry name" value="REC"/>
    <property type="match status" value="1"/>
</dbReference>
<dbReference type="Pfam" id="PF00486">
    <property type="entry name" value="Trans_reg_C"/>
    <property type="match status" value="1"/>
</dbReference>
<evidence type="ECO:0000256" key="8">
    <source>
        <dbReference type="ARBA" id="ARBA00067337"/>
    </source>
</evidence>
<dbReference type="SMART" id="SM00862">
    <property type="entry name" value="Trans_reg_C"/>
    <property type="match status" value="1"/>
</dbReference>
<name>A0A3A1P6C7_9SPHN</name>
<dbReference type="Pfam" id="PF00072">
    <property type="entry name" value="Response_reg"/>
    <property type="match status" value="1"/>
</dbReference>
<keyword evidence="4" id="KW-0902">Two-component regulatory system</keyword>
<dbReference type="SUPFAM" id="SSF46894">
    <property type="entry name" value="C-terminal effector domain of the bipartite response regulators"/>
    <property type="match status" value="1"/>
</dbReference>
<dbReference type="Gene3D" id="3.40.50.2300">
    <property type="match status" value="1"/>
</dbReference>
<dbReference type="Gene3D" id="1.10.10.10">
    <property type="entry name" value="Winged helix-like DNA-binding domain superfamily/Winged helix DNA-binding domain"/>
    <property type="match status" value="1"/>
</dbReference>
<evidence type="ECO:0000256" key="7">
    <source>
        <dbReference type="ARBA" id="ARBA00023163"/>
    </source>
</evidence>
<evidence type="ECO:0000256" key="6">
    <source>
        <dbReference type="ARBA" id="ARBA00023125"/>
    </source>
</evidence>
<sequence>MELPARGQRLALIEDDGPLRMLLARCIRENGFEVASFCSAAEFAASSLADLTHLDLIILDIMLPGSNGIDVCRKIRQTSKIPIIFISARASQTDRIVGLEIGADDYLVKPVDPDELIARIRAVLRRADGHAGQDSEPAGAMLYFDGWRLDPRRRELFAPEGERISVSEAEFDLLVTLASMPQRVVSRALLLENSRGRQSGQGDRSVDVLISRLRQKLGSASNGADMIRTVRGLGYVFVPEVTR</sequence>
<evidence type="ECO:0000313" key="13">
    <source>
        <dbReference type="EMBL" id="RIV88150.1"/>
    </source>
</evidence>